<protein>
    <submittedName>
        <fullName evidence="3">Uncharacterized protein</fullName>
    </submittedName>
</protein>
<dbReference type="PANTHER" id="PTHR37616">
    <property type="entry name" value="BZIP TRANSCRIPTION FACTOR 60-LIKE"/>
    <property type="match status" value="1"/>
</dbReference>
<keyword evidence="2" id="KW-0812">Transmembrane</keyword>
<accession>A0AAD3SJ41</accession>
<feature type="transmembrane region" description="Helical" evidence="2">
    <location>
        <begin position="40"/>
        <end position="59"/>
    </location>
</feature>
<comment type="caution">
    <text evidence="3">The sequence shown here is derived from an EMBL/GenBank/DDBJ whole genome shotgun (WGS) entry which is preliminary data.</text>
</comment>
<name>A0AAD3SJ41_NEPGR</name>
<organism evidence="3 4">
    <name type="scientific">Nepenthes gracilis</name>
    <name type="common">Slender pitcher plant</name>
    <dbReference type="NCBI Taxonomy" id="150966"/>
    <lineage>
        <taxon>Eukaryota</taxon>
        <taxon>Viridiplantae</taxon>
        <taxon>Streptophyta</taxon>
        <taxon>Embryophyta</taxon>
        <taxon>Tracheophyta</taxon>
        <taxon>Spermatophyta</taxon>
        <taxon>Magnoliopsida</taxon>
        <taxon>eudicotyledons</taxon>
        <taxon>Gunneridae</taxon>
        <taxon>Pentapetalae</taxon>
        <taxon>Caryophyllales</taxon>
        <taxon>Nepenthaceae</taxon>
        <taxon>Nepenthes</taxon>
    </lineage>
</organism>
<feature type="region of interest" description="Disordered" evidence="1">
    <location>
        <begin position="19"/>
        <end position="38"/>
    </location>
</feature>
<proteinExistence type="predicted"/>
<dbReference type="EMBL" id="BSYO01000011">
    <property type="protein sequence ID" value="GMH11582.1"/>
    <property type="molecule type" value="Genomic_DNA"/>
</dbReference>
<evidence type="ECO:0000256" key="1">
    <source>
        <dbReference type="SAM" id="MobiDB-lite"/>
    </source>
</evidence>
<dbReference type="PANTHER" id="PTHR37616:SF1">
    <property type="entry name" value="BZIP TRANSCRIPTION FACTOR"/>
    <property type="match status" value="1"/>
</dbReference>
<reference evidence="3" key="1">
    <citation type="submission" date="2023-05" db="EMBL/GenBank/DDBJ databases">
        <title>Nepenthes gracilis genome sequencing.</title>
        <authorList>
            <person name="Fukushima K."/>
        </authorList>
    </citation>
    <scope>NUCLEOTIDE SEQUENCE</scope>
    <source>
        <strain evidence="3">SING2019-196</strain>
    </source>
</reference>
<sequence>MAKYRRKGHINRLKPQQLVLASKANKKPKSKKNRRKTKQVASINFLGSLVFILLLGRLVPIVDVSHRGIGDMVNISDPQKGMVFPVGGPVNGTDQGGSVGLQVGKFFHENRYCKGIHCRRLKSDKE</sequence>
<feature type="compositionally biased region" description="Basic residues" evidence="1">
    <location>
        <begin position="24"/>
        <end position="38"/>
    </location>
</feature>
<keyword evidence="2" id="KW-1133">Transmembrane helix</keyword>
<gene>
    <name evidence="3" type="ORF">Nepgr_013423</name>
</gene>
<keyword evidence="2" id="KW-0472">Membrane</keyword>
<evidence type="ECO:0000313" key="4">
    <source>
        <dbReference type="Proteomes" id="UP001279734"/>
    </source>
</evidence>
<evidence type="ECO:0000313" key="3">
    <source>
        <dbReference type="EMBL" id="GMH11582.1"/>
    </source>
</evidence>
<dbReference type="AlphaFoldDB" id="A0AAD3SJ41"/>
<dbReference type="Proteomes" id="UP001279734">
    <property type="component" value="Unassembled WGS sequence"/>
</dbReference>
<evidence type="ECO:0000256" key="2">
    <source>
        <dbReference type="SAM" id="Phobius"/>
    </source>
</evidence>
<keyword evidence="4" id="KW-1185">Reference proteome</keyword>